<reference evidence="1 2" key="1">
    <citation type="submission" date="2019-03" db="EMBL/GenBank/DDBJ databases">
        <title>The genome sequence of a newly discovered highly antifungal drug resistant Aspergillus species, Aspergillus tanneri NIH 1004.</title>
        <authorList>
            <person name="Mounaud S."/>
            <person name="Singh I."/>
            <person name="Joardar V."/>
            <person name="Pakala S."/>
            <person name="Pakala S."/>
            <person name="Venepally P."/>
            <person name="Hoover J."/>
            <person name="Nierman W."/>
            <person name="Chung J."/>
            <person name="Losada L."/>
        </authorList>
    </citation>
    <scope>NUCLEOTIDE SEQUENCE [LARGE SCALE GENOMIC DNA]</scope>
    <source>
        <strain evidence="1 2">NIH1004</strain>
    </source>
</reference>
<dbReference type="SUPFAM" id="SSF56542">
    <property type="entry name" value="Substrate-binding domain of HMG-CoA reductase"/>
    <property type="match status" value="1"/>
</dbReference>
<name>A0A4S3JJP4_9EURO</name>
<accession>A0A4S3JJP4</accession>
<evidence type="ECO:0000313" key="2">
    <source>
        <dbReference type="Proteomes" id="UP000308092"/>
    </source>
</evidence>
<dbReference type="VEuPathDB" id="FungiDB:EYZ11_005724"/>
<proteinExistence type="predicted"/>
<dbReference type="InterPro" id="IPR002202">
    <property type="entry name" value="HMG_CoA_Rdtase"/>
</dbReference>
<dbReference type="EMBL" id="SOSA01000189">
    <property type="protein sequence ID" value="THC94778.1"/>
    <property type="molecule type" value="Genomic_DNA"/>
</dbReference>
<dbReference type="InterPro" id="IPR023074">
    <property type="entry name" value="HMG_CoA_Rdtase_cat_sf"/>
</dbReference>
<sequence>MDALEQIISKLEHVSANKDKADDVKIENFIGFTFVPLGIAGPLRITGSENTDG</sequence>
<dbReference type="InterPro" id="IPR009029">
    <property type="entry name" value="HMG_CoA_Rdtase_sub-bd_dom_sf"/>
</dbReference>
<dbReference type="GO" id="GO:0004420">
    <property type="term" value="F:hydroxymethylglutaryl-CoA reductase (NADPH) activity"/>
    <property type="evidence" value="ECO:0007669"/>
    <property type="project" value="InterPro"/>
</dbReference>
<dbReference type="GO" id="GO:0015936">
    <property type="term" value="P:coenzyme A metabolic process"/>
    <property type="evidence" value="ECO:0007669"/>
    <property type="project" value="InterPro"/>
</dbReference>
<dbReference type="Proteomes" id="UP000308092">
    <property type="component" value="Unassembled WGS sequence"/>
</dbReference>
<dbReference type="Gene3D" id="3.90.770.10">
    <property type="entry name" value="3-hydroxy-3-methylglutaryl-coenzyme A Reductase, Chain A, domain 2"/>
    <property type="match status" value="1"/>
</dbReference>
<dbReference type="Pfam" id="PF00368">
    <property type="entry name" value="HMG-CoA_red"/>
    <property type="match status" value="1"/>
</dbReference>
<keyword evidence="2" id="KW-1185">Reference proteome</keyword>
<organism evidence="1 2">
    <name type="scientific">Aspergillus tanneri</name>
    <dbReference type="NCBI Taxonomy" id="1220188"/>
    <lineage>
        <taxon>Eukaryota</taxon>
        <taxon>Fungi</taxon>
        <taxon>Dikarya</taxon>
        <taxon>Ascomycota</taxon>
        <taxon>Pezizomycotina</taxon>
        <taxon>Eurotiomycetes</taxon>
        <taxon>Eurotiomycetidae</taxon>
        <taxon>Eurotiales</taxon>
        <taxon>Aspergillaceae</taxon>
        <taxon>Aspergillus</taxon>
        <taxon>Aspergillus subgen. Circumdati</taxon>
    </lineage>
</organism>
<dbReference type="AlphaFoldDB" id="A0A4S3JJP4"/>
<gene>
    <name evidence="1" type="ORF">EYZ11_005724</name>
</gene>
<protein>
    <submittedName>
        <fullName evidence="1">Uncharacterized protein</fullName>
    </submittedName>
</protein>
<comment type="caution">
    <text evidence="1">The sequence shown here is derived from an EMBL/GenBank/DDBJ whole genome shotgun (WGS) entry which is preliminary data.</text>
</comment>
<evidence type="ECO:0000313" key="1">
    <source>
        <dbReference type="EMBL" id="THC94778.1"/>
    </source>
</evidence>